<gene>
    <name evidence="5" type="ORF">GOBAR_AA12611</name>
</gene>
<feature type="repeat" description="PPR" evidence="3">
    <location>
        <begin position="782"/>
        <end position="816"/>
    </location>
</feature>
<dbReference type="NCBIfam" id="TIGR00756">
    <property type="entry name" value="PPR"/>
    <property type="match status" value="9"/>
</dbReference>
<evidence type="ECO:0000256" key="1">
    <source>
        <dbReference type="ARBA" id="ARBA00006643"/>
    </source>
</evidence>
<feature type="repeat" description="PPR" evidence="3">
    <location>
        <begin position="1019"/>
        <end position="1054"/>
    </location>
</feature>
<dbReference type="GO" id="GO:0003723">
    <property type="term" value="F:RNA binding"/>
    <property type="evidence" value="ECO:0007669"/>
    <property type="project" value="InterPro"/>
</dbReference>
<dbReference type="Pfam" id="PF14432">
    <property type="entry name" value="DYW_deaminase"/>
    <property type="match status" value="2"/>
</dbReference>
<dbReference type="Pfam" id="PF13041">
    <property type="entry name" value="PPR_2"/>
    <property type="match status" value="5"/>
</dbReference>
<evidence type="ECO:0000256" key="3">
    <source>
        <dbReference type="PROSITE-ProRule" id="PRU00708"/>
    </source>
</evidence>
<evidence type="ECO:0000313" key="5">
    <source>
        <dbReference type="EMBL" id="PPS08038.1"/>
    </source>
</evidence>
<feature type="domain" description="DYW" evidence="4">
    <location>
        <begin position="1199"/>
        <end position="1291"/>
    </location>
</feature>
<dbReference type="InterPro" id="IPR046960">
    <property type="entry name" value="PPR_At4g14850-like_plant"/>
</dbReference>
<dbReference type="GO" id="GO:0009451">
    <property type="term" value="P:RNA modification"/>
    <property type="evidence" value="ECO:0007669"/>
    <property type="project" value="InterPro"/>
</dbReference>
<dbReference type="OrthoDB" id="185373at2759"/>
<dbReference type="FunFam" id="1.25.40.10:FF:000472">
    <property type="entry name" value="Putative pentatricopeptide repeat-containing protein"/>
    <property type="match status" value="1"/>
</dbReference>
<sequence>MPVVDHYTCMIDLLSRAGRLEEARCFINKMPMPPDAIGWSTLLSSCRLHGNLEVGKWAAASLQELEPNNPAGYILLSSIYAAKGKWDYVSELRRGMRNKGVRKEPGCSWIKYKGKVHIFSADDQTSPFSDRIYAELDKLNLKMIEEGYVPNLSTVLHDVEESEKKKMLNYHSERLAIAFGLIFIPPGLPIRIVKNLRVCGDCHNATKSNLWLTIQMTKSLDYSHKKDLVSEGCRLNPACQKPTNISQIIWFCYMPRLIFFATLLSISLVHVSMANQYFWDFWCSVGYPPLHPSQPGLCPGGFPVMGNNADIIRRTLSSHFTPMTGGFKEPNQLSNAWEDELHNVVQMNYGTSTASDSQEVNGSQPSAKNIRVNIRLRHMLEGSSFVNCNVREVIHLPKRANANSRQLIVFNRQKMSSNSNYYCSLLKICTETRNRSQAKKIHCHILRTIKDPETFLLNNLVNAYSKLGDLTYARNVFDKIPQPNLFSWNTILFTYSKSGNLSDMNDIFNRMPKRDGVSWNSLISGYASRALVTDAVKGYNSMLGDEAANLNRITFSTMLILSSSQGCIDLGRQIHGQIVKFGFGSYLFVGCPLMDMYSKAGFVYDAKQVFDETPERNVVMYNTMITGFLRCGMVEDSWSLFHSMREKDPISWTTMITGLTQNDLYKEAIDLFREMRTEGLVMDQFTFGSMLTACGGLMALKEGKQAHAFVIRTNHMDNVFVGSALVDMYCKCKRIASAEAVFKRMTHKNVVSWTALLVGYGQNGCGMVEDSWSLFHSMREKDPISWTTMITGLTQNDLYKEAIDLFREMRTEGLVMDQFTFGSMLTACGGLMALKEGKQAHAFVIRTNHMDNVFVGSALVDMYCKCKRIASAEAVFKRMTHKNVVSWTALLVGYGQNGYSEEAIRVFGDMQRNDINPDYYTLGSVISSCANLASLEEGSQFHGQAIVSGLISFTTVSNALVTLYSKCGSIEEANRLFNEMNFRDEVSWTALVSGYAQFGKANETIDLFQKMLAHGLKPDEVTFVGVLSACSRAGLVEKGYQYFESMVKEHGIMPVVDHYTCMIDLLSRAGRLEEARCFINKMPMPPDTIGWSTLLSSCRLHGNLEVGKWAAASLQELEPNNPAGYILLSSIYAAKGKWDYVSELRRGMRDKGVRKEPGCSWIKYKGKVHIFSADDQTSPFSDQIYAELDKLNHKMIEEGYVPNLSTVLHDVEESEKKKMLNYHSERLAIAFGLIFIPPGLPIRIVKNLRVCGDCHNATKYISKITQREILVRDAVRFHLFKDGTCSCGDFW</sequence>
<feature type="repeat" description="PPR" evidence="3">
    <location>
        <begin position="718"/>
        <end position="752"/>
    </location>
</feature>
<feature type="domain" description="DYW" evidence="4">
    <location>
        <begin position="147"/>
        <end position="207"/>
    </location>
</feature>
<keyword evidence="2" id="KW-0677">Repeat</keyword>
<dbReference type="Gene3D" id="1.25.40.10">
    <property type="entry name" value="Tetratricopeptide repeat domain"/>
    <property type="match status" value="6"/>
</dbReference>
<feature type="repeat" description="PPR" evidence="3">
    <location>
        <begin position="484"/>
        <end position="518"/>
    </location>
</feature>
<dbReference type="PROSITE" id="PS51375">
    <property type="entry name" value="PPR"/>
    <property type="match status" value="8"/>
</dbReference>
<dbReference type="PANTHER" id="PTHR47926">
    <property type="entry name" value="PENTATRICOPEPTIDE REPEAT-CONTAINING PROTEIN"/>
    <property type="match status" value="1"/>
</dbReference>
<dbReference type="InterPro" id="IPR002885">
    <property type="entry name" value="PPR_rpt"/>
</dbReference>
<proteinExistence type="inferred from homology"/>
<evidence type="ECO:0000256" key="2">
    <source>
        <dbReference type="ARBA" id="ARBA00022737"/>
    </source>
</evidence>
<evidence type="ECO:0000259" key="4">
    <source>
        <dbReference type="Pfam" id="PF14432"/>
    </source>
</evidence>
<dbReference type="FunFam" id="1.25.40.10:FF:000442">
    <property type="entry name" value="Pentatricopeptide repeat-containing protein At3g49710"/>
    <property type="match status" value="2"/>
</dbReference>
<feature type="repeat" description="PPR" evidence="3">
    <location>
        <begin position="883"/>
        <end position="917"/>
    </location>
</feature>
<dbReference type="Pfam" id="PF01535">
    <property type="entry name" value="PPR"/>
    <property type="match status" value="8"/>
</dbReference>
<dbReference type="GO" id="GO:0008270">
    <property type="term" value="F:zinc ion binding"/>
    <property type="evidence" value="ECO:0007669"/>
    <property type="project" value="InterPro"/>
</dbReference>
<protein>
    <recommendedName>
        <fullName evidence="4">DYW domain-containing protein</fullName>
    </recommendedName>
</protein>
<dbReference type="Pfam" id="PF20431">
    <property type="entry name" value="E_motif"/>
    <property type="match status" value="2"/>
</dbReference>
<dbReference type="FunFam" id="1.25.40.10:FF:000344">
    <property type="entry name" value="Pentatricopeptide repeat-containing protein"/>
    <property type="match status" value="1"/>
</dbReference>
<dbReference type="Proteomes" id="UP000239757">
    <property type="component" value="Unassembled WGS sequence"/>
</dbReference>
<feature type="repeat" description="PPR" evidence="3">
    <location>
        <begin position="617"/>
        <end position="647"/>
    </location>
</feature>
<dbReference type="PANTHER" id="PTHR47926:SF511">
    <property type="entry name" value="PENTATRICOPEPTIDE REPEAT-CONTAINING PROTEIN"/>
    <property type="match status" value="1"/>
</dbReference>
<dbReference type="InterPro" id="IPR032867">
    <property type="entry name" value="DYW_dom"/>
</dbReference>
<name>A0A2P5XXG3_GOSBA</name>
<evidence type="ECO:0000313" key="6">
    <source>
        <dbReference type="Proteomes" id="UP000239757"/>
    </source>
</evidence>
<organism evidence="5 6">
    <name type="scientific">Gossypium barbadense</name>
    <name type="common">Sea Island cotton</name>
    <name type="synonym">Hibiscus barbadensis</name>
    <dbReference type="NCBI Taxonomy" id="3634"/>
    <lineage>
        <taxon>Eukaryota</taxon>
        <taxon>Viridiplantae</taxon>
        <taxon>Streptophyta</taxon>
        <taxon>Embryophyta</taxon>
        <taxon>Tracheophyta</taxon>
        <taxon>Spermatophyta</taxon>
        <taxon>Magnoliopsida</taxon>
        <taxon>eudicotyledons</taxon>
        <taxon>Gunneridae</taxon>
        <taxon>Pentapetalae</taxon>
        <taxon>rosids</taxon>
        <taxon>malvids</taxon>
        <taxon>Malvales</taxon>
        <taxon>Malvaceae</taxon>
        <taxon>Malvoideae</taxon>
        <taxon>Gossypium</taxon>
    </lineage>
</organism>
<accession>A0A2P5XXG3</accession>
<feature type="repeat" description="PPR" evidence="3">
    <location>
        <begin position="648"/>
        <end position="682"/>
    </location>
</feature>
<dbReference type="InterPro" id="IPR011990">
    <property type="entry name" value="TPR-like_helical_dom_sf"/>
</dbReference>
<dbReference type="InterPro" id="IPR046848">
    <property type="entry name" value="E_motif"/>
</dbReference>
<dbReference type="FunFam" id="1.25.40.10:FF:000366">
    <property type="entry name" value="Pentatricopeptide (PPR) repeat-containing protein"/>
    <property type="match status" value="2"/>
</dbReference>
<feature type="repeat" description="PPR" evidence="3">
    <location>
        <begin position="984"/>
        <end position="1018"/>
    </location>
</feature>
<comment type="similarity">
    <text evidence="1">Belongs to the PPR family. PCMP-H subfamily.</text>
</comment>
<reference evidence="5 6" key="1">
    <citation type="submission" date="2015-01" db="EMBL/GenBank/DDBJ databases">
        <title>Genome of allotetraploid Gossypium barbadense reveals genomic plasticity and fiber elongation in cotton evolution.</title>
        <authorList>
            <person name="Chen X."/>
            <person name="Liu X."/>
            <person name="Zhao B."/>
            <person name="Zheng H."/>
            <person name="Hu Y."/>
            <person name="Lu G."/>
            <person name="Yang C."/>
            <person name="Chen J."/>
            <person name="Shan C."/>
            <person name="Zhang L."/>
            <person name="Zhou Y."/>
            <person name="Wang L."/>
            <person name="Guo W."/>
            <person name="Bai Y."/>
            <person name="Ruan J."/>
            <person name="Shangguan X."/>
            <person name="Mao Y."/>
            <person name="Jiang J."/>
            <person name="Zhu Y."/>
            <person name="Lei J."/>
            <person name="Kang H."/>
            <person name="Chen S."/>
            <person name="He X."/>
            <person name="Wang R."/>
            <person name="Wang Y."/>
            <person name="Chen J."/>
            <person name="Wang L."/>
            <person name="Yu S."/>
            <person name="Wang B."/>
            <person name="Wei J."/>
            <person name="Song S."/>
            <person name="Lu X."/>
            <person name="Gao Z."/>
            <person name="Gu W."/>
            <person name="Deng X."/>
            <person name="Ma D."/>
            <person name="Wang S."/>
            <person name="Liang W."/>
            <person name="Fang L."/>
            <person name="Cai C."/>
            <person name="Zhu X."/>
            <person name="Zhou B."/>
            <person name="Zhang Y."/>
            <person name="Chen Z."/>
            <person name="Xu S."/>
            <person name="Zhu R."/>
            <person name="Wang S."/>
            <person name="Zhang T."/>
            <person name="Zhao G."/>
        </authorList>
    </citation>
    <scope>NUCLEOTIDE SEQUENCE [LARGE SCALE GENOMIC DNA]</scope>
    <source>
        <strain evidence="6">cv. Xinhai21</strain>
        <tissue evidence="5">Leaf</tissue>
    </source>
</reference>
<dbReference type="EMBL" id="KZ664070">
    <property type="protein sequence ID" value="PPS08038.1"/>
    <property type="molecule type" value="Genomic_DNA"/>
</dbReference>